<reference evidence="2 3" key="1">
    <citation type="submission" date="2023-03" db="EMBL/GenBank/DDBJ databases">
        <title>Isolation and description of six Streptomyces strains from soil environments, able to metabolize different microbial glucans.</title>
        <authorList>
            <person name="Widen T."/>
            <person name="Larsbrink J."/>
        </authorList>
    </citation>
    <scope>NUCLEOTIDE SEQUENCE [LARGE SCALE GENOMIC DNA]</scope>
    <source>
        <strain evidence="2 3">Mut1</strain>
    </source>
</reference>
<evidence type="ECO:0000259" key="1">
    <source>
        <dbReference type="Pfam" id="PF08241"/>
    </source>
</evidence>
<dbReference type="CDD" id="cd02440">
    <property type="entry name" value="AdoMet_MTases"/>
    <property type="match status" value="1"/>
</dbReference>
<keyword evidence="3" id="KW-1185">Reference proteome</keyword>
<accession>A0ABY9HCX7</accession>
<dbReference type="Proteomes" id="UP001239522">
    <property type="component" value="Chromosome"/>
</dbReference>
<proteinExistence type="predicted"/>
<dbReference type="InterPro" id="IPR013216">
    <property type="entry name" value="Methyltransf_11"/>
</dbReference>
<feature type="domain" description="Methyltransferase type 11" evidence="1">
    <location>
        <begin position="49"/>
        <end position="144"/>
    </location>
</feature>
<sequence>MTPTAERVRQTPYVELLAMLGESNLPPGGLATVRTLAQNLHLRPGLRALHAGCNAGFLSREMARRTGVEVVGVDISPAMAEAARLRAKEEDLHDLVSHECQDMRRLTFADETFDVVFSGGALAFVRGHDQAVAEMIRVTKQFGLIGDTQLYYAQEPPAGLLDRVSEIIEVPVPQYSREYWTDLYRTDLLQPYWREDTEAGSVDDADVEAYARRMTGSRAADWSEEAQEALYTRLLHIFRTFNENMKYLRCTNYAYRRLRADSEPALFV</sequence>
<protein>
    <submittedName>
        <fullName evidence="2">Class I SAM-dependent methyltransferase</fullName>
        <ecNumber evidence="2">2.1.-.-</ecNumber>
    </submittedName>
</protein>
<name>A0ABY9HCX7_9ACTN</name>
<keyword evidence="2" id="KW-0489">Methyltransferase</keyword>
<dbReference type="Pfam" id="PF08241">
    <property type="entry name" value="Methyltransf_11"/>
    <property type="match status" value="1"/>
</dbReference>
<gene>
    <name evidence="2" type="ORF">P8A18_00330</name>
</gene>
<dbReference type="GO" id="GO:0008168">
    <property type="term" value="F:methyltransferase activity"/>
    <property type="evidence" value="ECO:0007669"/>
    <property type="project" value="UniProtKB-KW"/>
</dbReference>
<evidence type="ECO:0000313" key="2">
    <source>
        <dbReference type="EMBL" id="WLQ31977.1"/>
    </source>
</evidence>
<organism evidence="2 3">
    <name type="scientific">Streptomyces castrisilvae</name>
    <dbReference type="NCBI Taxonomy" id="3033811"/>
    <lineage>
        <taxon>Bacteria</taxon>
        <taxon>Bacillati</taxon>
        <taxon>Actinomycetota</taxon>
        <taxon>Actinomycetes</taxon>
        <taxon>Kitasatosporales</taxon>
        <taxon>Streptomycetaceae</taxon>
        <taxon>Streptomyces</taxon>
    </lineage>
</organism>
<dbReference type="GO" id="GO:0032259">
    <property type="term" value="P:methylation"/>
    <property type="evidence" value="ECO:0007669"/>
    <property type="project" value="UniProtKB-KW"/>
</dbReference>
<keyword evidence="2" id="KW-0808">Transferase</keyword>
<evidence type="ECO:0000313" key="3">
    <source>
        <dbReference type="Proteomes" id="UP001239522"/>
    </source>
</evidence>
<dbReference type="Gene3D" id="3.40.50.150">
    <property type="entry name" value="Vaccinia Virus protein VP39"/>
    <property type="match status" value="1"/>
</dbReference>
<dbReference type="PANTHER" id="PTHR43591">
    <property type="entry name" value="METHYLTRANSFERASE"/>
    <property type="match status" value="1"/>
</dbReference>
<dbReference type="SUPFAM" id="SSF53335">
    <property type="entry name" value="S-adenosyl-L-methionine-dependent methyltransferases"/>
    <property type="match status" value="1"/>
</dbReference>
<dbReference type="RefSeq" id="WP_306050578.1">
    <property type="nucleotide sequence ID" value="NZ_CP120997.1"/>
</dbReference>
<dbReference type="EC" id="2.1.-.-" evidence="2"/>
<dbReference type="EMBL" id="CP120997">
    <property type="protein sequence ID" value="WLQ31977.1"/>
    <property type="molecule type" value="Genomic_DNA"/>
</dbReference>
<dbReference type="InterPro" id="IPR029063">
    <property type="entry name" value="SAM-dependent_MTases_sf"/>
</dbReference>